<sequence length="202" mass="23356">MENLAIPDTELYEDVPNGVHHMYFNGRDVVTFTELEASIEQGQWQEQFDTVKLCLLYMLNCVLIGAKERASILIWQLRLVDNLEVFNAFPWGLHVYKYSIFGFRKMFTEAELTATEAEKGLWYYQGIDEAVPDPWEHRFAEFVSVVNVLREKVCKSENDILEQHQELIGMICKLHGSSIEVHTDEPHTDEKRVAQATGVMAQ</sequence>
<keyword evidence="3" id="KW-1185">Reference proteome</keyword>
<dbReference type="EMBL" id="JANJYJ010000003">
    <property type="protein sequence ID" value="KAK3222384.1"/>
    <property type="molecule type" value="Genomic_DNA"/>
</dbReference>
<evidence type="ECO:0000313" key="2">
    <source>
        <dbReference type="EMBL" id="KAK3222384.1"/>
    </source>
</evidence>
<gene>
    <name evidence="2" type="ORF">Dsin_009409</name>
</gene>
<evidence type="ECO:0000259" key="1">
    <source>
        <dbReference type="Pfam" id="PF09331"/>
    </source>
</evidence>
<protein>
    <recommendedName>
        <fullName evidence="1">DUF1985 domain-containing protein</fullName>
    </recommendedName>
</protein>
<organism evidence="2 3">
    <name type="scientific">Dipteronia sinensis</name>
    <dbReference type="NCBI Taxonomy" id="43782"/>
    <lineage>
        <taxon>Eukaryota</taxon>
        <taxon>Viridiplantae</taxon>
        <taxon>Streptophyta</taxon>
        <taxon>Embryophyta</taxon>
        <taxon>Tracheophyta</taxon>
        <taxon>Spermatophyta</taxon>
        <taxon>Magnoliopsida</taxon>
        <taxon>eudicotyledons</taxon>
        <taxon>Gunneridae</taxon>
        <taxon>Pentapetalae</taxon>
        <taxon>rosids</taxon>
        <taxon>malvids</taxon>
        <taxon>Sapindales</taxon>
        <taxon>Sapindaceae</taxon>
        <taxon>Hippocastanoideae</taxon>
        <taxon>Acereae</taxon>
        <taxon>Dipteronia</taxon>
    </lineage>
</organism>
<feature type="domain" description="DUF1985" evidence="1">
    <location>
        <begin position="20"/>
        <end position="98"/>
    </location>
</feature>
<dbReference type="InterPro" id="IPR015410">
    <property type="entry name" value="DUF1985"/>
</dbReference>
<comment type="caution">
    <text evidence="2">The sequence shown here is derived from an EMBL/GenBank/DDBJ whole genome shotgun (WGS) entry which is preliminary data.</text>
</comment>
<dbReference type="Pfam" id="PF09331">
    <property type="entry name" value="DUF1985"/>
    <property type="match status" value="1"/>
</dbReference>
<reference evidence="2" key="1">
    <citation type="journal article" date="2023" name="Plant J.">
        <title>Genome sequences and population genomics provide insights into the demographic history, inbreeding, and mutation load of two 'living fossil' tree species of Dipteronia.</title>
        <authorList>
            <person name="Feng Y."/>
            <person name="Comes H.P."/>
            <person name="Chen J."/>
            <person name="Zhu S."/>
            <person name="Lu R."/>
            <person name="Zhang X."/>
            <person name="Li P."/>
            <person name="Qiu J."/>
            <person name="Olsen K.M."/>
            <person name="Qiu Y."/>
        </authorList>
    </citation>
    <scope>NUCLEOTIDE SEQUENCE</scope>
    <source>
        <strain evidence="2">NBL</strain>
    </source>
</reference>
<dbReference type="Proteomes" id="UP001281410">
    <property type="component" value="Unassembled WGS sequence"/>
</dbReference>
<dbReference type="PANTHER" id="PTHR48449:SF1">
    <property type="entry name" value="DUF1985 DOMAIN-CONTAINING PROTEIN"/>
    <property type="match status" value="1"/>
</dbReference>
<accession>A0AAE0EBW4</accession>
<name>A0AAE0EBW4_9ROSI</name>
<proteinExistence type="predicted"/>
<dbReference type="AlphaFoldDB" id="A0AAE0EBW4"/>
<dbReference type="PANTHER" id="PTHR48449">
    <property type="entry name" value="DUF1985 DOMAIN-CONTAINING PROTEIN"/>
    <property type="match status" value="1"/>
</dbReference>
<evidence type="ECO:0000313" key="3">
    <source>
        <dbReference type="Proteomes" id="UP001281410"/>
    </source>
</evidence>